<dbReference type="GO" id="GO:0019303">
    <property type="term" value="P:D-ribose catabolic process"/>
    <property type="evidence" value="ECO:0007669"/>
    <property type="project" value="UniProtKB-UniRule"/>
</dbReference>
<evidence type="ECO:0000256" key="4">
    <source>
        <dbReference type="ARBA" id="ARBA00022777"/>
    </source>
</evidence>
<dbReference type="UniPathway" id="UPA00916">
    <property type="reaction ID" value="UER00889"/>
</dbReference>
<dbReference type="Gene3D" id="3.40.1190.20">
    <property type="match status" value="1"/>
</dbReference>
<keyword evidence="3 9" id="KW-0547">Nucleotide-binding</keyword>
<dbReference type="SUPFAM" id="SSF53613">
    <property type="entry name" value="Ribokinase-like"/>
    <property type="match status" value="1"/>
</dbReference>
<accession>A0A4P2QFX8</accession>
<dbReference type="EMBL" id="CP012672">
    <property type="protein sequence ID" value="AUX28794.1"/>
    <property type="molecule type" value="Genomic_DNA"/>
</dbReference>
<dbReference type="Pfam" id="PF00294">
    <property type="entry name" value="PfkB"/>
    <property type="match status" value="1"/>
</dbReference>
<dbReference type="PANTHER" id="PTHR10584:SF166">
    <property type="entry name" value="RIBOKINASE"/>
    <property type="match status" value="1"/>
</dbReference>
<dbReference type="Proteomes" id="UP000295497">
    <property type="component" value="Chromosome"/>
</dbReference>
<dbReference type="AlphaFoldDB" id="A0A4P2QFX8"/>
<keyword evidence="9" id="KW-0963">Cytoplasm</keyword>
<comment type="similarity">
    <text evidence="9">Belongs to the carbohydrate kinase PfkB family. Ribokinase subfamily.</text>
</comment>
<comment type="catalytic activity">
    <reaction evidence="9">
        <text>D-ribose + ATP = D-ribose 5-phosphate + ADP + H(+)</text>
        <dbReference type="Rhea" id="RHEA:13697"/>
        <dbReference type="ChEBI" id="CHEBI:15378"/>
        <dbReference type="ChEBI" id="CHEBI:30616"/>
        <dbReference type="ChEBI" id="CHEBI:47013"/>
        <dbReference type="ChEBI" id="CHEBI:78346"/>
        <dbReference type="ChEBI" id="CHEBI:456216"/>
        <dbReference type="EC" id="2.7.1.15"/>
    </reaction>
</comment>
<proteinExistence type="inferred from homology"/>
<dbReference type="InterPro" id="IPR011611">
    <property type="entry name" value="PfkB_dom"/>
</dbReference>
<evidence type="ECO:0000259" key="10">
    <source>
        <dbReference type="Pfam" id="PF00294"/>
    </source>
</evidence>
<feature type="binding site" evidence="9">
    <location>
        <position position="219"/>
    </location>
    <ligand>
        <name>K(+)</name>
        <dbReference type="ChEBI" id="CHEBI:29103"/>
    </ligand>
</feature>
<keyword evidence="4 9" id="KW-0418">Kinase</keyword>
<feature type="binding site" evidence="9">
    <location>
        <position position="255"/>
    </location>
    <ligand>
        <name>K(+)</name>
        <dbReference type="ChEBI" id="CHEBI:29103"/>
    </ligand>
</feature>
<protein>
    <recommendedName>
        <fullName evidence="9">Ribokinase</fullName>
        <shortName evidence="9">RK</shortName>
        <ecNumber evidence="9">2.7.1.15</ecNumber>
    </recommendedName>
</protein>
<dbReference type="GO" id="GO:0005829">
    <property type="term" value="C:cytosol"/>
    <property type="evidence" value="ECO:0007669"/>
    <property type="project" value="TreeGrafter"/>
</dbReference>
<comment type="pathway">
    <text evidence="9">Carbohydrate metabolism; D-ribose degradation; D-ribose 5-phosphate from beta-D-ribopyranose: step 2/2.</text>
</comment>
<comment type="subunit">
    <text evidence="9">Homodimer.</text>
</comment>
<dbReference type="PRINTS" id="PR00990">
    <property type="entry name" value="RIBOKINASE"/>
</dbReference>
<evidence type="ECO:0000313" key="12">
    <source>
        <dbReference type="Proteomes" id="UP000295497"/>
    </source>
</evidence>
<evidence type="ECO:0000256" key="6">
    <source>
        <dbReference type="ARBA" id="ARBA00022842"/>
    </source>
</evidence>
<feature type="binding site" evidence="9">
    <location>
        <position position="133"/>
    </location>
    <ligand>
        <name>substrate</name>
    </ligand>
</feature>
<evidence type="ECO:0000256" key="3">
    <source>
        <dbReference type="ARBA" id="ARBA00022741"/>
    </source>
</evidence>
<feature type="binding site" evidence="9">
    <location>
        <begin position="224"/>
        <end position="225"/>
    </location>
    <ligand>
        <name>ATP</name>
        <dbReference type="ChEBI" id="CHEBI:30616"/>
    </ligand>
</feature>
<feature type="domain" description="Carbohydrate kinase PfkB" evidence="10">
    <location>
        <begin position="3"/>
        <end position="267"/>
    </location>
</feature>
<keyword evidence="1 9" id="KW-0808">Transferase</keyword>
<comment type="subcellular location">
    <subcellularLocation>
        <location evidence="9">Cytoplasm</location>
    </subcellularLocation>
</comment>
<dbReference type="GO" id="GO:0004747">
    <property type="term" value="F:ribokinase activity"/>
    <property type="evidence" value="ECO:0007669"/>
    <property type="project" value="UniProtKB-UniRule"/>
</dbReference>
<feature type="binding site" evidence="9">
    <location>
        <begin position="11"/>
        <end position="13"/>
    </location>
    <ligand>
        <name>substrate</name>
    </ligand>
</feature>
<feature type="binding site" evidence="9">
    <location>
        <position position="264"/>
    </location>
    <ligand>
        <name>K(+)</name>
        <dbReference type="ChEBI" id="CHEBI:29103"/>
    </ligand>
</feature>
<comment type="caution">
    <text evidence="9">Lacks conserved residue(s) required for the propagation of feature annotation.</text>
</comment>
<dbReference type="EC" id="2.7.1.15" evidence="9"/>
<feature type="binding site" evidence="9">
    <location>
        <position position="177"/>
    </location>
    <ligand>
        <name>ATP</name>
        <dbReference type="ChEBI" id="CHEBI:30616"/>
    </ligand>
</feature>
<evidence type="ECO:0000256" key="7">
    <source>
        <dbReference type="ARBA" id="ARBA00022958"/>
    </source>
</evidence>
<keyword evidence="8 9" id="KW-0119">Carbohydrate metabolism</keyword>
<dbReference type="InterPro" id="IPR011877">
    <property type="entry name" value="Ribokinase"/>
</dbReference>
<feature type="binding site" evidence="9">
    <location>
        <position position="225"/>
    </location>
    <ligand>
        <name>substrate</name>
    </ligand>
</feature>
<feature type="binding site" evidence="9">
    <location>
        <begin position="195"/>
        <end position="200"/>
    </location>
    <ligand>
        <name>ATP</name>
        <dbReference type="ChEBI" id="CHEBI:30616"/>
    </ligand>
</feature>
<evidence type="ECO:0000256" key="2">
    <source>
        <dbReference type="ARBA" id="ARBA00022723"/>
    </source>
</evidence>
<gene>
    <name evidence="9 11" type="primary">rbsK</name>
    <name evidence="11" type="ORF">SOCE836_008770</name>
</gene>
<feature type="binding site" evidence="9">
    <location>
        <position position="221"/>
    </location>
    <ligand>
        <name>K(+)</name>
        <dbReference type="ChEBI" id="CHEBI:29103"/>
    </ligand>
</feature>
<feature type="binding site" evidence="9">
    <location>
        <position position="258"/>
    </location>
    <ligand>
        <name>K(+)</name>
        <dbReference type="ChEBI" id="CHEBI:29103"/>
    </ligand>
</feature>
<dbReference type="GO" id="GO:0046872">
    <property type="term" value="F:metal ion binding"/>
    <property type="evidence" value="ECO:0007669"/>
    <property type="project" value="UniProtKB-KW"/>
</dbReference>
<keyword evidence="2 9" id="KW-0479">Metal-binding</keyword>
<dbReference type="CDD" id="cd01174">
    <property type="entry name" value="ribokinase"/>
    <property type="match status" value="1"/>
</dbReference>
<evidence type="ECO:0000313" key="11">
    <source>
        <dbReference type="EMBL" id="AUX28794.1"/>
    </source>
</evidence>
<dbReference type="GO" id="GO:0005524">
    <property type="term" value="F:ATP binding"/>
    <property type="evidence" value="ECO:0007669"/>
    <property type="project" value="UniProtKB-UniRule"/>
</dbReference>
<keyword evidence="6 9" id="KW-0460">Magnesium</keyword>
<organism evidence="11 12">
    <name type="scientific">Sorangium cellulosum</name>
    <name type="common">Polyangium cellulosum</name>
    <dbReference type="NCBI Taxonomy" id="56"/>
    <lineage>
        <taxon>Bacteria</taxon>
        <taxon>Pseudomonadati</taxon>
        <taxon>Myxococcota</taxon>
        <taxon>Polyangia</taxon>
        <taxon>Polyangiales</taxon>
        <taxon>Polyangiaceae</taxon>
        <taxon>Sorangium</taxon>
    </lineage>
</organism>
<feature type="binding site" evidence="9">
    <location>
        <position position="260"/>
    </location>
    <ligand>
        <name>K(+)</name>
        <dbReference type="ChEBI" id="CHEBI:29103"/>
    </ligand>
</feature>
<comment type="function">
    <text evidence="9">Catalyzes the phosphorylation of ribose at O-5 in a reaction requiring ATP and magnesium. The resulting D-ribose-5-phosphate can then be used either for sythesis of nucleotides, histidine, and tryptophan, or as a component of the pentose phosphate pathway.</text>
</comment>
<dbReference type="RefSeq" id="WP_129573070.1">
    <property type="nucleotide sequence ID" value="NZ_CP012672.1"/>
</dbReference>
<evidence type="ECO:0000256" key="8">
    <source>
        <dbReference type="ARBA" id="ARBA00023277"/>
    </source>
</evidence>
<name>A0A4P2QFX8_SORCE</name>
<evidence type="ECO:0000256" key="1">
    <source>
        <dbReference type="ARBA" id="ARBA00022679"/>
    </source>
</evidence>
<dbReference type="PANTHER" id="PTHR10584">
    <property type="entry name" value="SUGAR KINASE"/>
    <property type="match status" value="1"/>
</dbReference>
<reference evidence="11 12" key="1">
    <citation type="submission" date="2015-09" db="EMBL/GenBank/DDBJ databases">
        <title>Sorangium comparison.</title>
        <authorList>
            <person name="Zaburannyi N."/>
            <person name="Bunk B."/>
            <person name="Overmann J."/>
            <person name="Mueller R."/>
        </authorList>
    </citation>
    <scope>NUCLEOTIDE SEQUENCE [LARGE SCALE GENOMIC DNA]</scope>
    <source>
        <strain evidence="11 12">So ce836</strain>
    </source>
</reference>
<feature type="binding site" evidence="9">
    <location>
        <begin position="39"/>
        <end position="43"/>
    </location>
    <ligand>
        <name>substrate</name>
    </ligand>
</feature>
<keyword evidence="5 9" id="KW-0067">ATP-binding</keyword>
<dbReference type="InterPro" id="IPR029056">
    <property type="entry name" value="Ribokinase-like"/>
</dbReference>
<evidence type="ECO:0000256" key="9">
    <source>
        <dbReference type="HAMAP-Rule" id="MF_01987"/>
    </source>
</evidence>
<comment type="activity regulation">
    <text evidence="9">Activated by a monovalent cation that binds near, but not in, the active site. The most likely occupant of the site in vivo is potassium. Ion binding induces a conformational change that may alter substrate affinity.</text>
</comment>
<evidence type="ECO:0000256" key="5">
    <source>
        <dbReference type="ARBA" id="ARBA00022840"/>
    </source>
</evidence>
<comment type="cofactor">
    <cofactor evidence="9">
        <name>Mg(2+)</name>
        <dbReference type="ChEBI" id="CHEBI:18420"/>
    </cofactor>
    <text evidence="9">Requires a divalent cation, most likely magnesium in vivo, as an electrophilic catalyst to aid phosphoryl group transfer. It is the chelate of the metal and the nucleotide that is the actual substrate.</text>
</comment>
<dbReference type="HAMAP" id="MF_01987">
    <property type="entry name" value="Ribokinase"/>
    <property type="match status" value="1"/>
</dbReference>
<feature type="active site" description="Proton acceptor" evidence="9">
    <location>
        <position position="225"/>
    </location>
</feature>
<sequence length="281" mass="27872">MGLLAICGSITADLLGYGPRLPRPGESVLGRRFLVAPGGKGANQAVAAARSGARVRLAGARGDDAHGELCAAALAADGVDLSAVAVHRGATTGVALICVDDAGENQILAIPGANALVAPPAPCEASVWLCQGEIPAEAIAGVLSAARADGALSICNPSPVNAIDPALVGRFDLAVVNELEHEALRGHLPARVVLTRGARGAVLLPSGEELPALPARAVDTTGAGDALAGVLAGGLASGMAIEAALRLAIAAAAISVEREGCQPSYPTRAEVERRLGASLSP</sequence>
<dbReference type="InterPro" id="IPR002139">
    <property type="entry name" value="Ribo/fructo_kinase"/>
</dbReference>
<keyword evidence="7 9" id="KW-0630">Potassium</keyword>